<sequence length="781" mass="87517">MSSTFIGIVFLLNIGYVYSHTRSVRETKDLDSTLKKPILNALMERIEVDSSWEESMLVAPMTIQLLAQLLIVSSTKEVSLRAFSPNRTFTYIQRPDSFRATLLQVSHESYKAFLSGDSTMHVIQLRMLQIPKHIRTALKLLAGKYPQPTLARLLPRVLKNIEDTGNECVAETNKTRREFERVMDLLAEVIQSTAETESNHKQHVEQNEREMQVLRVQKEGLEKQEKIRAEYHKQATEAANRAESVYYKALNDIPTGYKAILRDFVGGMLKTVNLAAESAAFMLSGFTGRRSSGSSAGGAAGFVGNNGGQTPAANRAESVYYKALNDIPTGYKAILRDFVGGMLKTVNLAAESAAFMLSGFTGRRSSGSSAGGAAGFVGNNGGQTPLSFGLSETLAMADKFSNTLTRFKNSFFKNNSNIKQLESYGTAFKMFREFIADLPDNSAKSRVLELISRSEQVAKQAVVNAKLANSNNETNTELEDELTTLVQQSTTFQAANQFSDPRMASQSLSTVGNGNGASDSSQNEIFKAQIAQSTMTELRRRQDEQAAEYMKLLDHLHKTQARMVSLDLTTMHYKEIIAMLNEAFKLLSRIDEQWKKFVHFFTKMSIYITDMIKGPLRRFLQVAGEGQELEHALRMDLIDVLKEDTFGIHREAYVLYVMSKTYYEVSSKHLMRRLEGLSGMLNARSTEERIMLVQRLQSQTNETLDQINALIRERKETFNQEFNKRNTELTTLINHLGGPNINAQQTIDEARRIISQEAPSGKDTTVAKNPVEDDDTVWGDK</sequence>
<keyword evidence="1" id="KW-0175">Coiled coil</keyword>
<feature type="coiled-coil region" evidence="1">
    <location>
        <begin position="204"/>
        <end position="241"/>
    </location>
</feature>
<comment type="caution">
    <text evidence="3">The sequence shown here is derived from an EMBL/GenBank/DDBJ whole genome shotgun (WGS) entry which is preliminary data.</text>
</comment>
<evidence type="ECO:0000313" key="4">
    <source>
        <dbReference type="Proteomes" id="UP000663852"/>
    </source>
</evidence>
<dbReference type="EMBL" id="CAJNOJ010000381">
    <property type="protein sequence ID" value="CAF1425448.1"/>
    <property type="molecule type" value="Genomic_DNA"/>
</dbReference>
<evidence type="ECO:0000256" key="1">
    <source>
        <dbReference type="SAM" id="Coils"/>
    </source>
</evidence>
<dbReference type="PANTHER" id="PTHR33488">
    <property type="entry name" value="ZGC:162509"/>
    <property type="match status" value="1"/>
</dbReference>
<dbReference type="OrthoDB" id="5406275at2759"/>
<dbReference type="AlphaFoldDB" id="A0A815MWU8"/>
<evidence type="ECO:0000313" key="3">
    <source>
        <dbReference type="EMBL" id="CAF1425448.1"/>
    </source>
</evidence>
<dbReference type="Proteomes" id="UP000663852">
    <property type="component" value="Unassembled WGS sequence"/>
</dbReference>
<dbReference type="PANTHER" id="PTHR33488:SF2">
    <property type="entry name" value="EARLY ENDOSOME ANTIGEN 1-LIKE"/>
    <property type="match status" value="1"/>
</dbReference>
<feature type="region of interest" description="Disordered" evidence="2">
    <location>
        <begin position="756"/>
        <end position="781"/>
    </location>
</feature>
<feature type="compositionally biased region" description="Acidic residues" evidence="2">
    <location>
        <begin position="772"/>
        <end position="781"/>
    </location>
</feature>
<gene>
    <name evidence="3" type="ORF">EDS130_LOCUS37826</name>
</gene>
<accession>A0A815MWU8</accession>
<organism evidence="3 4">
    <name type="scientific">Adineta ricciae</name>
    <name type="common">Rotifer</name>
    <dbReference type="NCBI Taxonomy" id="249248"/>
    <lineage>
        <taxon>Eukaryota</taxon>
        <taxon>Metazoa</taxon>
        <taxon>Spiralia</taxon>
        <taxon>Gnathifera</taxon>
        <taxon>Rotifera</taxon>
        <taxon>Eurotatoria</taxon>
        <taxon>Bdelloidea</taxon>
        <taxon>Adinetida</taxon>
        <taxon>Adinetidae</taxon>
        <taxon>Adineta</taxon>
    </lineage>
</organism>
<proteinExistence type="predicted"/>
<protein>
    <submittedName>
        <fullName evidence="3">Uncharacterized protein</fullName>
    </submittedName>
</protein>
<name>A0A815MWU8_ADIRI</name>
<reference evidence="3" key="1">
    <citation type="submission" date="2021-02" db="EMBL/GenBank/DDBJ databases">
        <authorList>
            <person name="Nowell W R."/>
        </authorList>
    </citation>
    <scope>NUCLEOTIDE SEQUENCE</scope>
</reference>
<evidence type="ECO:0000256" key="2">
    <source>
        <dbReference type="SAM" id="MobiDB-lite"/>
    </source>
</evidence>